<dbReference type="AlphaFoldDB" id="A0A9R1VUX8"/>
<gene>
    <name evidence="1" type="ORF">LSAT_V11C400166210</name>
</gene>
<reference evidence="1 2" key="1">
    <citation type="journal article" date="2017" name="Nat. Commun.">
        <title>Genome assembly with in vitro proximity ligation data and whole-genome triplication in lettuce.</title>
        <authorList>
            <person name="Reyes-Chin-Wo S."/>
            <person name="Wang Z."/>
            <person name="Yang X."/>
            <person name="Kozik A."/>
            <person name="Arikit S."/>
            <person name="Song C."/>
            <person name="Xia L."/>
            <person name="Froenicke L."/>
            <person name="Lavelle D.O."/>
            <person name="Truco M.J."/>
            <person name="Xia R."/>
            <person name="Zhu S."/>
            <person name="Xu C."/>
            <person name="Xu H."/>
            <person name="Xu X."/>
            <person name="Cox K."/>
            <person name="Korf I."/>
            <person name="Meyers B.C."/>
            <person name="Michelmore R.W."/>
        </authorList>
    </citation>
    <scope>NUCLEOTIDE SEQUENCE [LARGE SCALE GENOMIC DNA]</scope>
    <source>
        <strain evidence="2">cv. Salinas</strain>
        <tissue evidence="1">Seedlings</tissue>
    </source>
</reference>
<evidence type="ECO:0000313" key="1">
    <source>
        <dbReference type="EMBL" id="KAJ0212024.1"/>
    </source>
</evidence>
<dbReference type="EMBL" id="NBSK02000004">
    <property type="protein sequence ID" value="KAJ0212024.1"/>
    <property type="molecule type" value="Genomic_DNA"/>
</dbReference>
<sequence length="137" mass="15958">MAHANENAQVSDLFYICQTFNTSKEFKHSMKLHAIETRRELELDKNNKNIVKGTIPTLGGMGTSGTNQEIVNEENKCPWIVYIIKWKRDIKWSVKTYIKEHRCLQTRVVNCDNPKFIPLHYPVTVNGIFHFIKVPLI</sequence>
<accession>A0A9R1VUX8</accession>
<organism evidence="1 2">
    <name type="scientific">Lactuca sativa</name>
    <name type="common">Garden lettuce</name>
    <dbReference type="NCBI Taxonomy" id="4236"/>
    <lineage>
        <taxon>Eukaryota</taxon>
        <taxon>Viridiplantae</taxon>
        <taxon>Streptophyta</taxon>
        <taxon>Embryophyta</taxon>
        <taxon>Tracheophyta</taxon>
        <taxon>Spermatophyta</taxon>
        <taxon>Magnoliopsida</taxon>
        <taxon>eudicotyledons</taxon>
        <taxon>Gunneridae</taxon>
        <taxon>Pentapetalae</taxon>
        <taxon>asterids</taxon>
        <taxon>campanulids</taxon>
        <taxon>Asterales</taxon>
        <taxon>Asteraceae</taxon>
        <taxon>Cichorioideae</taxon>
        <taxon>Cichorieae</taxon>
        <taxon>Lactucinae</taxon>
        <taxon>Lactuca</taxon>
    </lineage>
</organism>
<evidence type="ECO:0000313" key="2">
    <source>
        <dbReference type="Proteomes" id="UP000235145"/>
    </source>
</evidence>
<proteinExistence type="predicted"/>
<name>A0A9R1VUX8_LACSA</name>
<protein>
    <submittedName>
        <fullName evidence="1">Uncharacterized protein</fullName>
    </submittedName>
</protein>
<dbReference type="Proteomes" id="UP000235145">
    <property type="component" value="Unassembled WGS sequence"/>
</dbReference>
<keyword evidence="2" id="KW-1185">Reference proteome</keyword>
<comment type="caution">
    <text evidence="1">The sequence shown here is derived from an EMBL/GenBank/DDBJ whole genome shotgun (WGS) entry which is preliminary data.</text>
</comment>